<evidence type="ECO:0000259" key="2">
    <source>
        <dbReference type="Pfam" id="PF04909"/>
    </source>
</evidence>
<keyword evidence="1" id="KW-0456">Lyase</keyword>
<dbReference type="KEGG" id="mmob:F6R98_11745"/>
<dbReference type="RefSeq" id="WP_153249189.1">
    <property type="nucleotide sequence ID" value="NZ_CP044205.1"/>
</dbReference>
<dbReference type="Proteomes" id="UP000325755">
    <property type="component" value="Chromosome"/>
</dbReference>
<dbReference type="PANTHER" id="PTHR21240:SF19">
    <property type="entry name" value="CATALYTIC_ HYDROLASE"/>
    <property type="match status" value="1"/>
</dbReference>
<keyword evidence="4" id="KW-1185">Reference proteome</keyword>
<dbReference type="OrthoDB" id="1407586at2"/>
<dbReference type="GO" id="GO:0016787">
    <property type="term" value="F:hydrolase activity"/>
    <property type="evidence" value="ECO:0007669"/>
    <property type="project" value="UniProtKB-KW"/>
</dbReference>
<dbReference type="Pfam" id="PF04909">
    <property type="entry name" value="Amidohydro_2"/>
    <property type="match status" value="1"/>
</dbReference>
<keyword evidence="3" id="KW-0378">Hydrolase</keyword>
<dbReference type="Gene3D" id="3.20.20.140">
    <property type="entry name" value="Metal-dependent hydrolases"/>
    <property type="match status" value="1"/>
</dbReference>
<dbReference type="EMBL" id="CP044205">
    <property type="protein sequence ID" value="QFY43208.1"/>
    <property type="molecule type" value="Genomic_DNA"/>
</dbReference>
<protein>
    <submittedName>
        <fullName evidence="3">Amidohydrolase</fullName>
    </submittedName>
</protein>
<evidence type="ECO:0000313" key="4">
    <source>
        <dbReference type="Proteomes" id="UP000325755"/>
    </source>
</evidence>
<dbReference type="PANTHER" id="PTHR21240">
    <property type="entry name" value="2-AMINO-3-CARBOXYLMUCONATE-6-SEMIALDEHYDE DECARBOXYLASE"/>
    <property type="match status" value="1"/>
</dbReference>
<dbReference type="AlphaFoldDB" id="A0A5Q0BM57"/>
<sequence>MKRQIIDMRSRPSFLHDFYGATPGSKEYEVARWLNRRVGSNNDEHFIRSKTINGFVDEISEAGITQAVVVGRDIPGIRIPNDSIQEITLPHNELIGVGSVDPQAQEIGATLKEIERAILTLGLSGINIEPGFGATPMGADDPSLYPVYDACCQLDVPVFLMSGPTSPSLEYTDPAAVGKIARAFPKLSIVCYHGFYPYVNEMIGVAFRHENVYVVPDMYIFLPGGGLYIEAANGFMKDQLLFGTSYPFRAMKQTIDDFLRLGLKEEALDPVLYQNAKRLLRLEVI</sequence>
<evidence type="ECO:0000256" key="1">
    <source>
        <dbReference type="ARBA" id="ARBA00023239"/>
    </source>
</evidence>
<dbReference type="GO" id="GO:0016831">
    <property type="term" value="F:carboxy-lyase activity"/>
    <property type="evidence" value="ECO:0007669"/>
    <property type="project" value="InterPro"/>
</dbReference>
<reference evidence="3 4" key="1">
    <citation type="submission" date="2019-09" db="EMBL/GenBank/DDBJ databases">
        <title>Ecophysiology of the spiral-shaped methanotroph Methylospira mobilis as revealed by the complete genome sequence.</title>
        <authorList>
            <person name="Oshkin I.Y."/>
            <person name="Dedysh S.N."/>
            <person name="Miroshnikov K."/>
            <person name="Danilova O.V."/>
            <person name="Hakobyan A."/>
            <person name="Liesack W."/>
        </authorList>
    </citation>
    <scope>NUCLEOTIDE SEQUENCE [LARGE SCALE GENOMIC DNA]</scope>
    <source>
        <strain evidence="3 4">Shm1</strain>
    </source>
</reference>
<evidence type="ECO:0000313" key="3">
    <source>
        <dbReference type="EMBL" id="QFY43208.1"/>
    </source>
</evidence>
<name>A0A5Q0BM57_9GAMM</name>
<accession>A0A5Q0BM57</accession>
<organism evidence="3 4">
    <name type="scientific">Candidatus Methylospira mobilis</name>
    <dbReference type="NCBI Taxonomy" id="1808979"/>
    <lineage>
        <taxon>Bacteria</taxon>
        <taxon>Pseudomonadati</taxon>
        <taxon>Pseudomonadota</taxon>
        <taxon>Gammaproteobacteria</taxon>
        <taxon>Methylococcales</taxon>
        <taxon>Methylococcaceae</taxon>
        <taxon>Candidatus Methylospira</taxon>
    </lineage>
</organism>
<dbReference type="SUPFAM" id="SSF51556">
    <property type="entry name" value="Metallo-dependent hydrolases"/>
    <property type="match status" value="1"/>
</dbReference>
<dbReference type="InterPro" id="IPR032465">
    <property type="entry name" value="ACMSD"/>
</dbReference>
<dbReference type="InterPro" id="IPR006680">
    <property type="entry name" value="Amidohydro-rel"/>
</dbReference>
<feature type="domain" description="Amidohydrolase-related" evidence="2">
    <location>
        <begin position="95"/>
        <end position="282"/>
    </location>
</feature>
<proteinExistence type="predicted"/>
<dbReference type="InParanoid" id="A0A5Q0BM57"/>
<dbReference type="InterPro" id="IPR032466">
    <property type="entry name" value="Metal_Hydrolase"/>
</dbReference>
<gene>
    <name evidence="3" type="ORF">F6R98_11745</name>
</gene>